<evidence type="ECO:0000256" key="1">
    <source>
        <dbReference type="SAM" id="Coils"/>
    </source>
</evidence>
<sequence length="865" mass="98980">MADEILAHGITREVHRQNAVLRVMAKHPELCFILLSVFVTFLTNYGSSFKSKPLVIPARMPEPLFPAVSSVLDLYLGDLRPLVEMLHQEDLIFVMYYAPWCAKSNTAVSQFLRAAQYLDGQVKFVAVNCWYPEGMCRKQYKFLLYPVFFAYHRDNDGYRYMGIERAEFMVKFLEDLVYPLTLLTSADQVKDFLTEHDTVVVGHFDFNDSPHPPGFKQFYYASMRVVEHDPFQPVKFGVVTDYTLALYCHMKQSSDIVFLRINNSTLKYPLPNNITSTNLVRWIFSTRHQLPVRWLVPLGMKSLMLSQEINKGPAVIMFHRASPLSSASQTVAVFKDLALRYNQCPGDKMAADFSRRWLTRSIYNIIKHAKILNFCKEYKKGRLFHTDTFRCCISTCHNCSHCLRESKLNVCEICQFRSGPQRSSVCSFEKSNVVDNYSVQPPLPSNSCQNSIASYDVSSYTSVCCKWCNKNVSYTEFLTPPFSSTIIPSWGSEGRRPTDRYVIESLENLPRKLCGRLTFQKSQQAYPSAIIPDFASTSLPWEFTGHGCRVNQTLSFFTLDSQNHWMIAKSLGLDVSQAHLSPVVVGFDKENEKQVILQEKFSKKTTASFVLNFTKGFLPRHLRTVSSDRQEACGSTPSLCVTELTTDTFQAAVSQPKDVVILVYAGWCGFCLAVSHTFLHLAHYFHTSPNITFARINGETNDLPWEFSMESYPTIIFFPAYREADSVAFPDNIEPSLPNLIRFVLQHATFTTRLHLAADVCSATCVQENLELCRHTLQALRSKSQRLRTHLSALHSNQTRSKPSHYHAAVMKILRKRVEDIQSEISEVKNLKDFLEKSRGRRLDRKTVEKVLSEKMRRKDLSVGR</sequence>
<feature type="coiled-coil region" evidence="1">
    <location>
        <begin position="811"/>
        <end position="838"/>
    </location>
</feature>
<dbReference type="PANTHER" id="PTHR46497">
    <property type="entry name" value="THIOREDOXIN DOMAIN-CONTAINING PROTEIN 11"/>
    <property type="match status" value="1"/>
</dbReference>
<dbReference type="EMBL" id="JBAMIC010000002">
    <property type="protein sequence ID" value="KAK7112855.1"/>
    <property type="molecule type" value="Genomic_DNA"/>
</dbReference>
<dbReference type="SUPFAM" id="SSF52833">
    <property type="entry name" value="Thioredoxin-like"/>
    <property type="match status" value="2"/>
</dbReference>
<reference evidence="3 4" key="1">
    <citation type="submission" date="2024-02" db="EMBL/GenBank/DDBJ databases">
        <title>Chromosome-scale genome assembly of the rough periwinkle Littorina saxatilis.</title>
        <authorList>
            <person name="De Jode A."/>
            <person name="Faria R."/>
            <person name="Formenti G."/>
            <person name="Sims Y."/>
            <person name="Smith T.P."/>
            <person name="Tracey A."/>
            <person name="Wood J.M.D."/>
            <person name="Zagrodzka Z.B."/>
            <person name="Johannesson K."/>
            <person name="Butlin R.K."/>
            <person name="Leder E.H."/>
        </authorList>
    </citation>
    <scope>NUCLEOTIDE SEQUENCE [LARGE SCALE GENOMIC DNA]</scope>
    <source>
        <strain evidence="3">Snail1</strain>
        <tissue evidence="3">Muscle</tissue>
    </source>
</reference>
<evidence type="ECO:0000259" key="2">
    <source>
        <dbReference type="PROSITE" id="PS51352"/>
    </source>
</evidence>
<gene>
    <name evidence="3" type="ORF">V1264_012239</name>
</gene>
<feature type="domain" description="Thioredoxin" evidence="2">
    <location>
        <begin position="630"/>
        <end position="749"/>
    </location>
</feature>
<keyword evidence="4" id="KW-1185">Reference proteome</keyword>
<protein>
    <recommendedName>
        <fullName evidence="2">Thioredoxin domain-containing protein</fullName>
    </recommendedName>
</protein>
<organism evidence="3 4">
    <name type="scientific">Littorina saxatilis</name>
    <dbReference type="NCBI Taxonomy" id="31220"/>
    <lineage>
        <taxon>Eukaryota</taxon>
        <taxon>Metazoa</taxon>
        <taxon>Spiralia</taxon>
        <taxon>Lophotrochozoa</taxon>
        <taxon>Mollusca</taxon>
        <taxon>Gastropoda</taxon>
        <taxon>Caenogastropoda</taxon>
        <taxon>Littorinimorpha</taxon>
        <taxon>Littorinoidea</taxon>
        <taxon>Littorinidae</taxon>
        <taxon>Littorina</taxon>
    </lineage>
</organism>
<dbReference type="PANTHER" id="PTHR46497:SF1">
    <property type="entry name" value="THIOREDOXIN DOMAIN-CONTAINING PROTEIN 11"/>
    <property type="match status" value="1"/>
</dbReference>
<evidence type="ECO:0000313" key="4">
    <source>
        <dbReference type="Proteomes" id="UP001374579"/>
    </source>
</evidence>
<dbReference type="CDD" id="cd02981">
    <property type="entry name" value="PDI_b_family"/>
    <property type="match status" value="1"/>
</dbReference>
<dbReference type="Pfam" id="PF00085">
    <property type="entry name" value="Thioredoxin"/>
    <property type="match status" value="2"/>
</dbReference>
<name>A0AAN9C195_9CAEN</name>
<comment type="caution">
    <text evidence="3">The sequence shown here is derived from an EMBL/GenBank/DDBJ whole genome shotgun (WGS) entry which is preliminary data.</text>
</comment>
<dbReference type="InterPro" id="IPR013766">
    <property type="entry name" value="Thioredoxin_domain"/>
</dbReference>
<evidence type="ECO:0000313" key="3">
    <source>
        <dbReference type="EMBL" id="KAK7112855.1"/>
    </source>
</evidence>
<keyword evidence="1" id="KW-0175">Coiled coil</keyword>
<dbReference type="InterPro" id="IPR052792">
    <property type="entry name" value="Thioredoxin_dom-contain_11"/>
</dbReference>
<dbReference type="InterPro" id="IPR036249">
    <property type="entry name" value="Thioredoxin-like_sf"/>
</dbReference>
<dbReference type="PROSITE" id="PS51352">
    <property type="entry name" value="THIOREDOXIN_2"/>
    <property type="match status" value="1"/>
</dbReference>
<accession>A0AAN9C195</accession>
<dbReference type="Proteomes" id="UP001374579">
    <property type="component" value="Unassembled WGS sequence"/>
</dbReference>
<dbReference type="AlphaFoldDB" id="A0AAN9C195"/>
<proteinExistence type="predicted"/>
<dbReference type="Gene3D" id="3.40.30.10">
    <property type="entry name" value="Glutaredoxin"/>
    <property type="match status" value="3"/>
</dbReference>